<name>A0A401ZGW1_9CHLR</name>
<dbReference type="OrthoDB" id="161671at2"/>
<keyword evidence="3" id="KW-1185">Reference proteome</keyword>
<proteinExistence type="predicted"/>
<evidence type="ECO:0000313" key="2">
    <source>
        <dbReference type="EMBL" id="GCE06076.1"/>
    </source>
</evidence>
<feature type="transmembrane region" description="Helical" evidence="1">
    <location>
        <begin position="34"/>
        <end position="59"/>
    </location>
</feature>
<keyword evidence="1" id="KW-0472">Membrane</keyword>
<accession>A0A401ZGW1</accession>
<keyword evidence="1" id="KW-0812">Transmembrane</keyword>
<evidence type="ECO:0000313" key="3">
    <source>
        <dbReference type="Proteomes" id="UP000287224"/>
    </source>
</evidence>
<reference evidence="3" key="1">
    <citation type="submission" date="2018-12" db="EMBL/GenBank/DDBJ databases">
        <title>Tengunoibacter tsumagoiensis gen. nov., sp. nov., Dictyobacter kobayashii sp. nov., D. alpinus sp. nov., and D. joshuensis sp. nov. and description of Dictyobacteraceae fam. nov. within the order Ktedonobacterales isolated from Tengu-no-mugimeshi.</title>
        <authorList>
            <person name="Wang C.M."/>
            <person name="Zheng Y."/>
            <person name="Sakai Y."/>
            <person name="Toyoda A."/>
            <person name="Minakuchi Y."/>
            <person name="Abe K."/>
            <person name="Yokota A."/>
            <person name="Yabe S."/>
        </authorList>
    </citation>
    <scope>NUCLEOTIDE SEQUENCE [LARGE SCALE GENOMIC DNA]</scope>
    <source>
        <strain evidence="3">S-27</strain>
    </source>
</reference>
<dbReference type="Proteomes" id="UP000287224">
    <property type="component" value="Unassembled WGS sequence"/>
</dbReference>
<sequence>MSERPIFRKEAIERYQQRQEQGVLLRVTYPPALIFFWIFMLALIGAAGFALSIQVPVVIQGQGVVIEQKTSEQSETTTVAQLFIAPDQRTHLHPGQPVVVSIGSPPINVAGAVDHVDTKLISPAEARSRYKLQGGLAQVIIGPSTTVTIFIGSSSSARLYAGSLCSAQIQVGSQSVFSLIPGANQLLEKLKG</sequence>
<organism evidence="2 3">
    <name type="scientific">Dictyobacter aurantiacus</name>
    <dbReference type="NCBI Taxonomy" id="1936993"/>
    <lineage>
        <taxon>Bacteria</taxon>
        <taxon>Bacillati</taxon>
        <taxon>Chloroflexota</taxon>
        <taxon>Ktedonobacteria</taxon>
        <taxon>Ktedonobacterales</taxon>
        <taxon>Dictyobacteraceae</taxon>
        <taxon>Dictyobacter</taxon>
    </lineage>
</organism>
<evidence type="ECO:0000256" key="1">
    <source>
        <dbReference type="SAM" id="Phobius"/>
    </source>
</evidence>
<dbReference type="AlphaFoldDB" id="A0A401ZGW1"/>
<dbReference type="EMBL" id="BIFQ01000001">
    <property type="protein sequence ID" value="GCE06076.1"/>
    <property type="molecule type" value="Genomic_DNA"/>
</dbReference>
<dbReference type="RefSeq" id="WP_126597057.1">
    <property type="nucleotide sequence ID" value="NZ_BIFQ01000001.1"/>
</dbReference>
<protein>
    <submittedName>
        <fullName evidence="2">Uncharacterized protein</fullName>
    </submittedName>
</protein>
<comment type="caution">
    <text evidence="2">The sequence shown here is derived from an EMBL/GenBank/DDBJ whole genome shotgun (WGS) entry which is preliminary data.</text>
</comment>
<keyword evidence="1" id="KW-1133">Transmembrane helix</keyword>
<gene>
    <name evidence="2" type="ORF">KDAU_34050</name>
</gene>